<dbReference type="Gene3D" id="2.170.130.10">
    <property type="entry name" value="TonB-dependent receptor, plug domain"/>
    <property type="match status" value="1"/>
</dbReference>
<dbReference type="GO" id="GO:0009279">
    <property type="term" value="C:cell outer membrane"/>
    <property type="evidence" value="ECO:0007669"/>
    <property type="project" value="UniProtKB-SubCell"/>
</dbReference>
<keyword evidence="6 7" id="KW-0998">Cell outer membrane</keyword>
<name>A0A6I4T2W2_9SPHN</name>
<evidence type="ECO:0000256" key="7">
    <source>
        <dbReference type="PROSITE-ProRule" id="PRU01360"/>
    </source>
</evidence>
<gene>
    <name evidence="11" type="ORF">GRI91_07445</name>
</gene>
<dbReference type="Gene3D" id="2.60.40.1120">
    <property type="entry name" value="Carboxypeptidase-like, regulatory domain"/>
    <property type="match status" value="1"/>
</dbReference>
<keyword evidence="5 7" id="KW-0472">Membrane</keyword>
<keyword evidence="3 7" id="KW-1134">Transmembrane beta strand</keyword>
<accession>A0A6I4T2W2</accession>
<dbReference type="GO" id="GO:0044718">
    <property type="term" value="P:siderophore transmembrane transport"/>
    <property type="evidence" value="ECO:0007669"/>
    <property type="project" value="TreeGrafter"/>
</dbReference>
<dbReference type="EMBL" id="WTYT01000003">
    <property type="protein sequence ID" value="MXO65584.1"/>
    <property type="molecule type" value="Genomic_DNA"/>
</dbReference>
<evidence type="ECO:0000313" key="12">
    <source>
        <dbReference type="Proteomes" id="UP000438476"/>
    </source>
</evidence>
<proteinExistence type="inferred from homology"/>
<dbReference type="PANTHER" id="PTHR30069:SF46">
    <property type="entry name" value="OAR PROTEIN"/>
    <property type="match status" value="1"/>
</dbReference>
<dbReference type="Pfam" id="PF13620">
    <property type="entry name" value="CarboxypepD_reg"/>
    <property type="match status" value="1"/>
</dbReference>
<dbReference type="PROSITE" id="PS52016">
    <property type="entry name" value="TONB_DEPENDENT_REC_3"/>
    <property type="match status" value="1"/>
</dbReference>
<feature type="chain" id="PRO_5026295652" evidence="8">
    <location>
        <begin position="43"/>
        <end position="1038"/>
    </location>
</feature>
<feature type="domain" description="TonB-dependent transporter Oar-like beta-barrel" evidence="10">
    <location>
        <begin position="353"/>
        <end position="594"/>
    </location>
</feature>
<comment type="caution">
    <text evidence="11">The sequence shown here is derived from an EMBL/GenBank/DDBJ whole genome shotgun (WGS) entry which is preliminary data.</text>
</comment>
<evidence type="ECO:0000256" key="8">
    <source>
        <dbReference type="SAM" id="SignalP"/>
    </source>
</evidence>
<dbReference type="InterPro" id="IPR013784">
    <property type="entry name" value="Carb-bd-like_fold"/>
</dbReference>
<keyword evidence="4 7" id="KW-0812">Transmembrane</keyword>
<dbReference type="InterPro" id="IPR039426">
    <property type="entry name" value="TonB-dep_rcpt-like"/>
</dbReference>
<keyword evidence="8" id="KW-0732">Signal</keyword>
<dbReference type="OrthoDB" id="9768147at2"/>
<dbReference type="InterPro" id="IPR037066">
    <property type="entry name" value="Plug_dom_sf"/>
</dbReference>
<evidence type="ECO:0000259" key="9">
    <source>
        <dbReference type="Pfam" id="PF07715"/>
    </source>
</evidence>
<dbReference type="Pfam" id="PF25183">
    <property type="entry name" value="OMP_b-brl_4"/>
    <property type="match status" value="2"/>
</dbReference>
<evidence type="ECO:0000313" key="11">
    <source>
        <dbReference type="EMBL" id="MXO65584.1"/>
    </source>
</evidence>
<keyword evidence="2 7" id="KW-0813">Transport</keyword>
<dbReference type="AlphaFoldDB" id="A0A6I4T2W2"/>
<keyword evidence="11" id="KW-0675">Receptor</keyword>
<dbReference type="GO" id="GO:0015344">
    <property type="term" value="F:siderophore uptake transmembrane transporter activity"/>
    <property type="evidence" value="ECO:0007669"/>
    <property type="project" value="TreeGrafter"/>
</dbReference>
<keyword evidence="12" id="KW-1185">Reference proteome</keyword>
<dbReference type="RefSeq" id="WP_160736042.1">
    <property type="nucleotide sequence ID" value="NZ_WTYT01000003.1"/>
</dbReference>
<evidence type="ECO:0000256" key="3">
    <source>
        <dbReference type="ARBA" id="ARBA00022452"/>
    </source>
</evidence>
<comment type="similarity">
    <text evidence="7">Belongs to the TonB-dependent receptor family.</text>
</comment>
<evidence type="ECO:0000256" key="6">
    <source>
        <dbReference type="ARBA" id="ARBA00023237"/>
    </source>
</evidence>
<comment type="subcellular location">
    <subcellularLocation>
        <location evidence="1 7">Cell outer membrane</location>
        <topology evidence="1 7">Multi-pass membrane protein</topology>
    </subcellularLocation>
</comment>
<feature type="domain" description="TonB-dependent receptor plug" evidence="9">
    <location>
        <begin position="162"/>
        <end position="257"/>
    </location>
</feature>
<feature type="signal peptide" evidence="8">
    <location>
        <begin position="1"/>
        <end position="42"/>
    </location>
</feature>
<evidence type="ECO:0000259" key="10">
    <source>
        <dbReference type="Pfam" id="PF25183"/>
    </source>
</evidence>
<evidence type="ECO:0000256" key="4">
    <source>
        <dbReference type="ARBA" id="ARBA00022692"/>
    </source>
</evidence>
<dbReference type="Pfam" id="PF07715">
    <property type="entry name" value="Plug"/>
    <property type="match status" value="1"/>
</dbReference>
<sequence>MAIQNKGTGTLKTLLKKSALRSASCLQALALVGAGVGMVAVAAPAAAQDYTAGALTGTVVDETGNAVAGATVTITSQAQGFNRTATSGQNGNFRFTGLSSGAYNVEVSAPGLANYRAEGLAIGSSQTTNLSVTLSTGGEIVVTGAQIVTDFEGTTTGLNVDLEDLSSRVPVQRDLTSVILLAPGTTMGDDGFTTGGRNALASIGGSSVAENAYYVNGLNVTNFDNYLGSAQVPFEFLKSVEVKSGGYSAEFGRATGGIVNQVTKSGSNSFEAGMHLNWEPKWGRSDAKDLTECDEAGCYPSTSRATDYTTEYSAIVEASGPIIEDRLFIYGLAEFRNQESRRVSVPANTAVERKNDDPFWGLKIDAYPIDSQHLEFTIFDTRNTTVRNDRSFTSAEGLGLSKSTTNYSYGGVNFVGKYTGNFTDWLTVSAAYGRMRDRSEVVGVAGAAGLPFVRNDSGSTVDGVLPGGFFNDQTISSAEVPYRLEREFYRGDVDLYFNAFGEHHIRAGFDVENNTLEKTSVRTGGAFLFSNGYLSEEAYGGNAGALYLIQPNGQVQVNYYNSGGVFDAENKAFYIQDEWSVTDRLTLNLGLRRDDFKVNRADGEPLVIQDENYAPRLGFTYDLFDDNSGRIYGSYSQYYLPFASNTAFRNTGSEFYFRELWTYDGFDANGIPQLGQQVTNNATYQGNCPVGLTPTSSGENCLVTGDGSVPPSDSTIARGLDATKSSEWIIGYEQRLGQFKVGINYTHRSLDEASEDVAVDAAVLNYCDENGIAGCDDIWTGFHQYTFVNPGEDATFNLYGLDGREVTFTAEQLGYPKPKRTYDGVTFSFDREWDGIWSVGGSYTWSESKGNYEGFVSSDFEQDDAGATQDFDQPALTEYAYGYLPNHRRHRFKLFGAVSPWEGLLLGANAYIDSPRKLSCLGWHPTDAFAGAYEDSSHYCGGEPSPRGTAQETDWVSRFDVRAAYTVEAPTGQMFTFRVDVYNLLNAQAVTGRDEFGDQNVEYDDDQNIIGYVPNPSYGLATGYQTPRYVRFGMDIAF</sequence>
<evidence type="ECO:0000256" key="5">
    <source>
        <dbReference type="ARBA" id="ARBA00023136"/>
    </source>
</evidence>
<dbReference type="InterPro" id="IPR057601">
    <property type="entry name" value="Oar-like_b-barrel"/>
</dbReference>
<dbReference type="Proteomes" id="UP000438476">
    <property type="component" value="Unassembled WGS sequence"/>
</dbReference>
<dbReference type="GO" id="GO:0030246">
    <property type="term" value="F:carbohydrate binding"/>
    <property type="evidence" value="ECO:0007669"/>
    <property type="project" value="InterPro"/>
</dbReference>
<dbReference type="PANTHER" id="PTHR30069">
    <property type="entry name" value="TONB-DEPENDENT OUTER MEMBRANE RECEPTOR"/>
    <property type="match status" value="1"/>
</dbReference>
<reference evidence="11 12" key="1">
    <citation type="submission" date="2019-12" db="EMBL/GenBank/DDBJ databases">
        <title>Genomic-based taxomic classification of the family Erythrobacteraceae.</title>
        <authorList>
            <person name="Xu L."/>
        </authorList>
    </citation>
    <scope>NUCLEOTIDE SEQUENCE [LARGE SCALE GENOMIC DNA]</scope>
    <source>
        <strain evidence="11 12">LMG 29518</strain>
    </source>
</reference>
<dbReference type="InterPro" id="IPR012910">
    <property type="entry name" value="Plug_dom"/>
</dbReference>
<dbReference type="Gene3D" id="2.40.170.20">
    <property type="entry name" value="TonB-dependent receptor, beta-barrel domain"/>
    <property type="match status" value="1"/>
</dbReference>
<protein>
    <submittedName>
        <fullName evidence="11">TonB-dependent receptor</fullName>
    </submittedName>
</protein>
<evidence type="ECO:0000256" key="1">
    <source>
        <dbReference type="ARBA" id="ARBA00004571"/>
    </source>
</evidence>
<dbReference type="SUPFAM" id="SSF56935">
    <property type="entry name" value="Porins"/>
    <property type="match status" value="1"/>
</dbReference>
<organism evidence="11 12">
    <name type="scientific">Altericroceibacterium endophyticum</name>
    <dbReference type="NCBI Taxonomy" id="1808508"/>
    <lineage>
        <taxon>Bacteria</taxon>
        <taxon>Pseudomonadati</taxon>
        <taxon>Pseudomonadota</taxon>
        <taxon>Alphaproteobacteria</taxon>
        <taxon>Sphingomonadales</taxon>
        <taxon>Erythrobacteraceae</taxon>
        <taxon>Altericroceibacterium</taxon>
    </lineage>
</organism>
<dbReference type="InterPro" id="IPR036942">
    <property type="entry name" value="Beta-barrel_TonB_sf"/>
</dbReference>
<evidence type="ECO:0000256" key="2">
    <source>
        <dbReference type="ARBA" id="ARBA00022448"/>
    </source>
</evidence>
<dbReference type="SUPFAM" id="SSF49452">
    <property type="entry name" value="Starch-binding domain-like"/>
    <property type="match status" value="1"/>
</dbReference>
<feature type="domain" description="TonB-dependent transporter Oar-like beta-barrel" evidence="10">
    <location>
        <begin position="610"/>
        <end position="895"/>
    </location>
</feature>